<feature type="region of interest" description="Disordered" evidence="1">
    <location>
        <begin position="1"/>
        <end position="48"/>
    </location>
</feature>
<dbReference type="Pfam" id="PF02450">
    <property type="entry name" value="LCAT"/>
    <property type="match status" value="1"/>
</dbReference>
<feature type="compositionally biased region" description="Basic residues" evidence="1">
    <location>
        <begin position="39"/>
        <end position="48"/>
    </location>
</feature>
<dbReference type="Proteomes" id="UP000289323">
    <property type="component" value="Unassembled WGS sequence"/>
</dbReference>
<sequence length="628" mass="70499">MASTLRRRVPAENKPSESYPPTDNGTDKAGGKADDTTKPLHHHRPKTRKRKTTAIFLLGSLFGIIAAGFFAKSNDLIDFPEIGELSMDSLFDVLPAGLVKDMRELVVGERAFLESYDAFSVGLQVRSEGLSAYHPIVMVPGVISTGLESWGTSNASRPYFRKRLWGSWSMMRALVLDKETWKTHIMLDKKTGLDPPGIKLRAAQGFDATDFFITGYWIWNKILENLASLGYDPINSYTAAYDWRLAYHNLETRDHYFTRLKSHIEMAVLLQNRKVVLTSHSMGSQVVFYFFHWVTSKRGGGGGADWVERHIESWINVSGCMLGALKDVSALLSGEMRDTAQLNAFAVYGLEKFLSKAERAEIFRAMPGMSSMLPIGGSAIWGDLDGAPDDQPGQEHSYGSFLNFRVWQNWTTPDRNFTVDDAMRYLLDTAEDWYRDQVTRSYSWGVAQTTAEVEANEDDPRKWINPLETRLPLAPSLKIYCFYGVGKPTERGYYYRSPEPGSPTHLNLTIDTGFTQGMVDHGVVMGEGDGTVNLMSTGYMCNRGWKIKRYNPANVKITVVEMPHEPERFNPRGGPNTADHVDILGRQNLNEFILRIAAGRGDTIQDSIVSNIREYAARAKVYEEGNDG</sequence>
<accession>A0A3S5CXP0</accession>
<feature type="transmembrane region" description="Helical" evidence="2">
    <location>
        <begin position="53"/>
        <end position="71"/>
    </location>
</feature>
<evidence type="ECO:0000256" key="1">
    <source>
        <dbReference type="SAM" id="MobiDB-lite"/>
    </source>
</evidence>
<reference evidence="3 4" key="1">
    <citation type="submission" date="2018-04" db="EMBL/GenBank/DDBJ databases">
        <authorList>
            <person name="Huttner S."/>
            <person name="Dainat J."/>
        </authorList>
    </citation>
    <scope>NUCLEOTIDE SEQUENCE [LARGE SCALE GENOMIC DNA]</scope>
</reference>
<dbReference type="PANTHER" id="PTHR11440">
    <property type="entry name" value="LECITHIN-CHOLESTEROL ACYLTRANSFERASE-RELATED"/>
    <property type="match status" value="1"/>
</dbReference>
<dbReference type="InterPro" id="IPR003386">
    <property type="entry name" value="LACT/PDAT_acylTrfase"/>
</dbReference>
<protein>
    <submittedName>
        <fullName evidence="3">8c790786-60f8-4803-af60-fb16c6eaa0e0</fullName>
    </submittedName>
</protein>
<keyword evidence="2" id="KW-0472">Membrane</keyword>
<dbReference type="EMBL" id="OUUZ01000015">
    <property type="protein sequence ID" value="SPQ25880.1"/>
    <property type="molecule type" value="Genomic_DNA"/>
</dbReference>
<evidence type="ECO:0000313" key="3">
    <source>
        <dbReference type="EMBL" id="SPQ25880.1"/>
    </source>
</evidence>
<dbReference type="SUPFAM" id="SSF53474">
    <property type="entry name" value="alpha/beta-Hydrolases"/>
    <property type="match status" value="1"/>
</dbReference>
<dbReference type="AlphaFoldDB" id="A0A3S5CXP0"/>
<feature type="compositionally biased region" description="Basic and acidic residues" evidence="1">
    <location>
        <begin position="25"/>
        <end position="38"/>
    </location>
</feature>
<dbReference type="GO" id="GO:0006629">
    <property type="term" value="P:lipid metabolic process"/>
    <property type="evidence" value="ECO:0007669"/>
    <property type="project" value="InterPro"/>
</dbReference>
<organism evidence="3 4">
    <name type="scientific">Thermothielavioides terrestris</name>
    <dbReference type="NCBI Taxonomy" id="2587410"/>
    <lineage>
        <taxon>Eukaryota</taxon>
        <taxon>Fungi</taxon>
        <taxon>Dikarya</taxon>
        <taxon>Ascomycota</taxon>
        <taxon>Pezizomycotina</taxon>
        <taxon>Sordariomycetes</taxon>
        <taxon>Sordariomycetidae</taxon>
        <taxon>Sordariales</taxon>
        <taxon>Chaetomiaceae</taxon>
        <taxon>Thermothielavioides</taxon>
    </lineage>
</organism>
<evidence type="ECO:0000313" key="4">
    <source>
        <dbReference type="Proteomes" id="UP000289323"/>
    </source>
</evidence>
<dbReference type="InterPro" id="IPR029058">
    <property type="entry name" value="AB_hydrolase_fold"/>
</dbReference>
<proteinExistence type="predicted"/>
<keyword evidence="2" id="KW-0812">Transmembrane</keyword>
<gene>
    <name evidence="3" type="ORF">TT172_LOCUS8299</name>
</gene>
<evidence type="ECO:0000256" key="2">
    <source>
        <dbReference type="SAM" id="Phobius"/>
    </source>
</evidence>
<keyword evidence="2" id="KW-1133">Transmembrane helix</keyword>
<dbReference type="Gene3D" id="3.40.50.1820">
    <property type="entry name" value="alpha/beta hydrolase"/>
    <property type="match status" value="1"/>
</dbReference>
<dbReference type="GO" id="GO:0008374">
    <property type="term" value="F:O-acyltransferase activity"/>
    <property type="evidence" value="ECO:0007669"/>
    <property type="project" value="InterPro"/>
</dbReference>
<name>A0A3S5CXP0_9PEZI</name>